<gene>
    <name evidence="4" type="ORF">EOD42_08150</name>
</gene>
<dbReference type="RefSeq" id="WP_127786993.1">
    <property type="nucleotide sequence ID" value="NZ_SACL01000002.1"/>
</dbReference>
<dbReference type="GO" id="GO:0003677">
    <property type="term" value="F:DNA binding"/>
    <property type="evidence" value="ECO:0007669"/>
    <property type="project" value="UniProtKB-UniRule"/>
</dbReference>
<reference evidence="4 5" key="1">
    <citation type="submission" date="2019-01" db="EMBL/GenBank/DDBJ databases">
        <authorList>
            <person name="Chen W.-M."/>
        </authorList>
    </citation>
    <scope>NUCLEOTIDE SEQUENCE [LARGE SCALE GENOMIC DNA]</scope>
    <source>
        <strain evidence="4 5">CCP-6</strain>
    </source>
</reference>
<dbReference type="InterPro" id="IPR001867">
    <property type="entry name" value="OmpR/PhoB-type_DNA-bd"/>
</dbReference>
<dbReference type="InterPro" id="IPR011990">
    <property type="entry name" value="TPR-like_helical_dom_sf"/>
</dbReference>
<dbReference type="Gene3D" id="1.25.40.10">
    <property type="entry name" value="Tetratricopeptide repeat domain"/>
    <property type="match status" value="1"/>
</dbReference>
<dbReference type="PROSITE" id="PS51755">
    <property type="entry name" value="OMPR_PHOB"/>
    <property type="match status" value="1"/>
</dbReference>
<evidence type="ECO:0000256" key="2">
    <source>
        <dbReference type="PROSITE-ProRule" id="PRU01091"/>
    </source>
</evidence>
<proteinExistence type="predicted"/>
<dbReference type="PANTHER" id="PTHR47691">
    <property type="entry name" value="REGULATOR-RELATED"/>
    <property type="match status" value="1"/>
</dbReference>
<dbReference type="SUPFAM" id="SSF48452">
    <property type="entry name" value="TPR-like"/>
    <property type="match status" value="1"/>
</dbReference>
<accession>A0A437MJK0</accession>
<name>A0A437MJK0_9PROT</name>
<dbReference type="Pfam" id="PF00486">
    <property type="entry name" value="Trans_reg_C"/>
    <property type="match status" value="1"/>
</dbReference>
<organism evidence="4 5">
    <name type="scientific">Rhodovarius crocodyli</name>
    <dbReference type="NCBI Taxonomy" id="1979269"/>
    <lineage>
        <taxon>Bacteria</taxon>
        <taxon>Pseudomonadati</taxon>
        <taxon>Pseudomonadota</taxon>
        <taxon>Alphaproteobacteria</taxon>
        <taxon>Acetobacterales</taxon>
        <taxon>Roseomonadaceae</taxon>
        <taxon>Rhodovarius</taxon>
    </lineage>
</organism>
<dbReference type="EMBL" id="SACL01000002">
    <property type="protein sequence ID" value="RVT97765.1"/>
    <property type="molecule type" value="Genomic_DNA"/>
</dbReference>
<dbReference type="AlphaFoldDB" id="A0A437MJK0"/>
<protein>
    <recommendedName>
        <fullName evidence="3">OmpR/PhoB-type domain-containing protein</fullName>
    </recommendedName>
</protein>
<dbReference type="GO" id="GO:0000160">
    <property type="term" value="P:phosphorelay signal transduction system"/>
    <property type="evidence" value="ECO:0007669"/>
    <property type="project" value="InterPro"/>
</dbReference>
<dbReference type="SUPFAM" id="SSF46894">
    <property type="entry name" value="C-terminal effector domain of the bipartite response regulators"/>
    <property type="match status" value="1"/>
</dbReference>
<evidence type="ECO:0000313" key="5">
    <source>
        <dbReference type="Proteomes" id="UP000282957"/>
    </source>
</evidence>
<dbReference type="SUPFAM" id="SSF52540">
    <property type="entry name" value="P-loop containing nucleoside triphosphate hydrolases"/>
    <property type="match status" value="1"/>
</dbReference>
<feature type="DNA-binding region" description="OmpR/PhoB-type" evidence="2">
    <location>
        <begin position="10"/>
        <end position="108"/>
    </location>
</feature>
<dbReference type="CDD" id="cd00383">
    <property type="entry name" value="trans_reg_C"/>
    <property type="match status" value="1"/>
</dbReference>
<sequence length="940" mass="102388">MPDEGRGMGAEEIRFGDFTLLPARKMLLRGAKEVRIGQRALDLLIALVRHPGAVLERDMLVAAVWPGRHVDDSNLRAQMAALRRALGDSETDGRHVLTVPGRGYSFVAPVQAQPPQPAPPAASKLPVRLQSVVGRDAEIALLDEALGRHRFVSVIGAGGVGKTTVALSVAQRVAARFEQPPIMIDLGALTDGTLAAGQLLGALNHGAEGAPGRFEALLDQAHRLIILDSCEHVIAEAARLAEQILAAGPRVRVLATSREPLRAEGEWTYRLPSMESPPEGEALTAQAVASFPAVALFRERVRAAGAPEEMSDAEAPLVARICRQLDGIPLAIELAATRVPQLGLQVLADRLHDRFRLLMQGRRTALPRHQTLRATLDWSHDLLSAEEQRVARRLSVFQGCFPMDAAIAIAAEPGQDPVEVIDLVGRLLDKSFLTLQPRLEEQAYRCLDTTRLYLADKLAEAGEAGSVADAHARYYTQLFSEAEPLWDKLPVAEARARLMPDLDNLRCAIDWCLCDGALPGMGIVLTVAAVPLWSACGLVDEARRRLEHAVAAFRAEVEPDPRQGMRLYAALGTITVFLSGTLESAWVNTLVFAEQLGDVDHQLRALNGLALGSMRRDYREALGHARRFRELAWSAGLLEDGPVGDRLEGYVLHMMGEQAEARRLTEGMLARYPTGLLRPHQGKLNFYDQRILSRATLARILWLQGETARAMAVAEEALGEARAMQHPFSEIFALGLASWPLAYLQGDMQRASALRALMQAEYRQTRGWVLWSDCYLALERIEAGDTAAGLALLQERLGQMPATAFTARMPMMRAGVARAQLRLGRPEEALATLLTALADARGAHELWFEAEYIRLIGEALLVQGREEEAAAQFAEALAVAGRQQAHAWSLRAAVSLGRMGRAGCEAERDRLAAILNRFPADAACPLLAEARALLAATDTA</sequence>
<dbReference type="Proteomes" id="UP000282957">
    <property type="component" value="Unassembled WGS sequence"/>
</dbReference>
<feature type="domain" description="OmpR/PhoB-type" evidence="3">
    <location>
        <begin position="10"/>
        <end position="108"/>
    </location>
</feature>
<keyword evidence="1 2" id="KW-0238">DNA-binding</keyword>
<evidence type="ECO:0000256" key="1">
    <source>
        <dbReference type="ARBA" id="ARBA00023125"/>
    </source>
</evidence>
<dbReference type="InterPro" id="IPR016032">
    <property type="entry name" value="Sig_transdc_resp-reg_C-effctor"/>
</dbReference>
<dbReference type="InterPro" id="IPR027417">
    <property type="entry name" value="P-loop_NTPase"/>
</dbReference>
<dbReference type="Gene3D" id="3.40.50.300">
    <property type="entry name" value="P-loop containing nucleotide triphosphate hydrolases"/>
    <property type="match status" value="1"/>
</dbReference>
<comment type="caution">
    <text evidence="4">The sequence shown here is derived from an EMBL/GenBank/DDBJ whole genome shotgun (WGS) entry which is preliminary data.</text>
</comment>
<keyword evidence="5" id="KW-1185">Reference proteome</keyword>
<dbReference type="GO" id="GO:0006355">
    <property type="term" value="P:regulation of DNA-templated transcription"/>
    <property type="evidence" value="ECO:0007669"/>
    <property type="project" value="InterPro"/>
</dbReference>
<dbReference type="PANTHER" id="PTHR47691:SF3">
    <property type="entry name" value="HTH-TYPE TRANSCRIPTIONAL REGULATOR RV0890C-RELATED"/>
    <property type="match status" value="1"/>
</dbReference>
<dbReference type="OrthoDB" id="4473689at2"/>
<dbReference type="PRINTS" id="PR00364">
    <property type="entry name" value="DISEASERSIST"/>
</dbReference>
<dbReference type="SMART" id="SM00862">
    <property type="entry name" value="Trans_reg_C"/>
    <property type="match status" value="1"/>
</dbReference>
<dbReference type="Gene3D" id="1.10.10.10">
    <property type="entry name" value="Winged helix-like DNA-binding domain superfamily/Winged helix DNA-binding domain"/>
    <property type="match status" value="1"/>
</dbReference>
<dbReference type="InterPro" id="IPR036388">
    <property type="entry name" value="WH-like_DNA-bd_sf"/>
</dbReference>
<evidence type="ECO:0000313" key="4">
    <source>
        <dbReference type="EMBL" id="RVT97765.1"/>
    </source>
</evidence>
<evidence type="ECO:0000259" key="3">
    <source>
        <dbReference type="PROSITE" id="PS51755"/>
    </source>
</evidence>